<dbReference type="AlphaFoldDB" id="A0A8J1Y5I7"/>
<comment type="caution">
    <text evidence="3">The sequence shown here is derived from an EMBL/GenBank/DDBJ whole genome shotgun (WGS) entry which is preliminary data.</text>
</comment>
<protein>
    <submittedName>
        <fullName evidence="3">Uncharacterized protein</fullName>
    </submittedName>
</protein>
<feature type="region of interest" description="Disordered" evidence="1">
    <location>
        <begin position="89"/>
        <end position="115"/>
    </location>
</feature>
<dbReference type="Proteomes" id="UP000749559">
    <property type="component" value="Unassembled WGS sequence"/>
</dbReference>
<proteinExistence type="predicted"/>
<feature type="compositionally biased region" description="Polar residues" evidence="1">
    <location>
        <begin position="144"/>
        <end position="153"/>
    </location>
</feature>
<evidence type="ECO:0000313" key="3">
    <source>
        <dbReference type="EMBL" id="CAH1788550.1"/>
    </source>
</evidence>
<gene>
    <name evidence="3" type="ORF">OFUS_LOCUS14056</name>
</gene>
<organism evidence="3 4">
    <name type="scientific">Owenia fusiformis</name>
    <name type="common">Polychaete worm</name>
    <dbReference type="NCBI Taxonomy" id="6347"/>
    <lineage>
        <taxon>Eukaryota</taxon>
        <taxon>Metazoa</taxon>
        <taxon>Spiralia</taxon>
        <taxon>Lophotrochozoa</taxon>
        <taxon>Annelida</taxon>
        <taxon>Polychaeta</taxon>
        <taxon>Sedentaria</taxon>
        <taxon>Canalipalpata</taxon>
        <taxon>Sabellida</taxon>
        <taxon>Oweniida</taxon>
        <taxon>Oweniidae</taxon>
        <taxon>Owenia</taxon>
    </lineage>
</organism>
<feature type="transmembrane region" description="Helical" evidence="2">
    <location>
        <begin position="221"/>
        <end position="244"/>
    </location>
</feature>
<sequence>GQLTIYDEIVESTTMGTDSTSMSPAMRHRDTTLIHSTETIKTTATDASSVYTTAYHEEGNTTLAHPTTSTSVKQESTTVTDASSAITSVNFEEGNTTSTQSATSPSVYQESTTATNVPSVVTTVHHEEENTTLTHSTSSLSVNQESTTATNSPSVVTTVHHEEENTTLTYSTTSLSVNQESTTATNVPSVVTTVHHEDENTTLTHSTTSLSVNQGMSDSSLFGAIIASLLCTAILIAVIVFCILRIRRKERLYSDETSSSVSSTYQKGLHNGLYENRINQFIDMDRVVDHGYISTSSRDDFVMHIPKLIPTYNSGSLVRIAPGTLPYQLFDHDRTSRYSNHDSNRGYASEYDYDLTNTRTKKYRTPHSDGYLTT</sequence>
<evidence type="ECO:0000256" key="1">
    <source>
        <dbReference type="SAM" id="MobiDB-lite"/>
    </source>
</evidence>
<feature type="compositionally biased region" description="Low complexity" evidence="1">
    <location>
        <begin position="131"/>
        <end position="143"/>
    </location>
</feature>
<dbReference type="EMBL" id="CAIIXF020000007">
    <property type="protein sequence ID" value="CAH1788550.1"/>
    <property type="molecule type" value="Genomic_DNA"/>
</dbReference>
<accession>A0A8J1Y5I7</accession>
<keyword evidence="4" id="KW-1185">Reference proteome</keyword>
<name>A0A8J1Y5I7_OWEFU</name>
<keyword evidence="2" id="KW-0812">Transmembrane</keyword>
<keyword evidence="2" id="KW-0472">Membrane</keyword>
<reference evidence="3" key="1">
    <citation type="submission" date="2022-03" db="EMBL/GenBank/DDBJ databases">
        <authorList>
            <person name="Martin C."/>
        </authorList>
    </citation>
    <scope>NUCLEOTIDE SEQUENCE</scope>
</reference>
<evidence type="ECO:0000313" key="4">
    <source>
        <dbReference type="Proteomes" id="UP000749559"/>
    </source>
</evidence>
<feature type="region of interest" description="Disordered" evidence="1">
    <location>
        <begin position="127"/>
        <end position="153"/>
    </location>
</feature>
<evidence type="ECO:0000256" key="2">
    <source>
        <dbReference type="SAM" id="Phobius"/>
    </source>
</evidence>
<feature type="non-terminal residue" evidence="3">
    <location>
        <position position="1"/>
    </location>
</feature>
<keyword evidence="2" id="KW-1133">Transmembrane helix</keyword>